<evidence type="ECO:0000313" key="2">
    <source>
        <dbReference type="Proteomes" id="UP000799754"/>
    </source>
</evidence>
<accession>A0ACB6RY64</accession>
<proteinExistence type="predicted"/>
<keyword evidence="2" id="KW-1185">Reference proteome</keyword>
<protein>
    <submittedName>
        <fullName evidence="1">Uncharacterized protein</fullName>
    </submittedName>
</protein>
<dbReference type="EMBL" id="MU006719">
    <property type="protein sequence ID" value="KAF2626975.1"/>
    <property type="molecule type" value="Genomic_DNA"/>
</dbReference>
<name>A0ACB6RY64_9PLEO</name>
<organism evidence="1 2">
    <name type="scientific">Macroventuria anomochaeta</name>
    <dbReference type="NCBI Taxonomy" id="301207"/>
    <lineage>
        <taxon>Eukaryota</taxon>
        <taxon>Fungi</taxon>
        <taxon>Dikarya</taxon>
        <taxon>Ascomycota</taxon>
        <taxon>Pezizomycotina</taxon>
        <taxon>Dothideomycetes</taxon>
        <taxon>Pleosporomycetidae</taxon>
        <taxon>Pleosporales</taxon>
        <taxon>Pleosporineae</taxon>
        <taxon>Didymellaceae</taxon>
        <taxon>Macroventuria</taxon>
    </lineage>
</organism>
<gene>
    <name evidence="1" type="ORF">BU25DRAFT_76038</name>
</gene>
<dbReference type="Proteomes" id="UP000799754">
    <property type="component" value="Unassembled WGS sequence"/>
</dbReference>
<sequence>MTTLAQREASSLCIAESTGRLPCAALENLPEELLQLIISHLHTADLKRTALISRTLHRHVTDLLWQNVCLVGKRTLHENDLTDTLLSGRGEETDEHDNRPMIGKLYILATKHHTGLEGPDAHTPLPLAHAEYMHRATIHVF</sequence>
<evidence type="ECO:0000313" key="1">
    <source>
        <dbReference type="EMBL" id="KAF2626975.1"/>
    </source>
</evidence>
<comment type="caution">
    <text evidence="1">The sequence shown here is derived from an EMBL/GenBank/DDBJ whole genome shotgun (WGS) entry which is preliminary data.</text>
</comment>
<reference evidence="1" key="1">
    <citation type="journal article" date="2020" name="Stud. Mycol.">
        <title>101 Dothideomycetes genomes: a test case for predicting lifestyles and emergence of pathogens.</title>
        <authorList>
            <person name="Haridas S."/>
            <person name="Albert R."/>
            <person name="Binder M."/>
            <person name="Bloem J."/>
            <person name="Labutti K."/>
            <person name="Salamov A."/>
            <person name="Andreopoulos B."/>
            <person name="Baker S."/>
            <person name="Barry K."/>
            <person name="Bills G."/>
            <person name="Bluhm B."/>
            <person name="Cannon C."/>
            <person name="Castanera R."/>
            <person name="Culley D."/>
            <person name="Daum C."/>
            <person name="Ezra D."/>
            <person name="Gonzalez J."/>
            <person name="Henrissat B."/>
            <person name="Kuo A."/>
            <person name="Liang C."/>
            <person name="Lipzen A."/>
            <person name="Lutzoni F."/>
            <person name="Magnuson J."/>
            <person name="Mondo S."/>
            <person name="Nolan M."/>
            <person name="Ohm R."/>
            <person name="Pangilinan J."/>
            <person name="Park H.-J."/>
            <person name="Ramirez L."/>
            <person name="Alfaro M."/>
            <person name="Sun H."/>
            <person name="Tritt A."/>
            <person name="Yoshinaga Y."/>
            <person name="Zwiers L.-H."/>
            <person name="Turgeon B."/>
            <person name="Goodwin S."/>
            <person name="Spatafora J."/>
            <person name="Crous P."/>
            <person name="Grigoriev I."/>
        </authorList>
    </citation>
    <scope>NUCLEOTIDE SEQUENCE</scope>
    <source>
        <strain evidence="1">CBS 525.71</strain>
    </source>
</reference>